<keyword evidence="2" id="KW-1185">Reference proteome</keyword>
<name>A0A1T4R1G4_9FIRM</name>
<evidence type="ECO:0000313" key="1">
    <source>
        <dbReference type="EMBL" id="SKA09892.1"/>
    </source>
</evidence>
<sequence>METQLWKTAADVKINIKKISIPDCFAIALAKRINAPVVTADHKEFIPVKEKKICEVIFFFGILVCT</sequence>
<organism evidence="1 2">
    <name type="scientific">Carboxydocella sporoproducens DSM 16521</name>
    <dbReference type="NCBI Taxonomy" id="1121270"/>
    <lineage>
        <taxon>Bacteria</taxon>
        <taxon>Bacillati</taxon>
        <taxon>Bacillota</taxon>
        <taxon>Clostridia</taxon>
        <taxon>Eubacteriales</taxon>
        <taxon>Clostridiales Family XVI. Incertae Sedis</taxon>
        <taxon>Carboxydocella</taxon>
    </lineage>
</organism>
<protein>
    <recommendedName>
        <fullName evidence="3">PIN domain-containing protein</fullName>
    </recommendedName>
</protein>
<dbReference type="RefSeq" id="WP_078665924.1">
    <property type="nucleotide sequence ID" value="NZ_FUXM01000024.1"/>
</dbReference>
<evidence type="ECO:0008006" key="3">
    <source>
        <dbReference type="Google" id="ProtNLM"/>
    </source>
</evidence>
<dbReference type="EMBL" id="FUXM01000024">
    <property type="protein sequence ID" value="SKA09892.1"/>
    <property type="molecule type" value="Genomic_DNA"/>
</dbReference>
<dbReference type="Proteomes" id="UP000189933">
    <property type="component" value="Unassembled WGS sequence"/>
</dbReference>
<evidence type="ECO:0000313" key="2">
    <source>
        <dbReference type="Proteomes" id="UP000189933"/>
    </source>
</evidence>
<reference evidence="2" key="1">
    <citation type="submission" date="2017-02" db="EMBL/GenBank/DDBJ databases">
        <authorList>
            <person name="Varghese N."/>
            <person name="Submissions S."/>
        </authorList>
    </citation>
    <scope>NUCLEOTIDE SEQUENCE [LARGE SCALE GENOMIC DNA]</scope>
    <source>
        <strain evidence="2">DSM 16521</strain>
    </source>
</reference>
<dbReference type="OrthoDB" id="7061521at2"/>
<dbReference type="SUPFAM" id="SSF88723">
    <property type="entry name" value="PIN domain-like"/>
    <property type="match status" value="1"/>
</dbReference>
<accession>A0A1T4R1G4</accession>
<proteinExistence type="predicted"/>
<dbReference type="AlphaFoldDB" id="A0A1T4R1G4"/>
<dbReference type="Gene3D" id="3.40.50.1010">
    <property type="entry name" value="5'-nuclease"/>
    <property type="match status" value="1"/>
</dbReference>
<gene>
    <name evidence="1" type="ORF">SAMN02745885_01889</name>
</gene>
<dbReference type="InterPro" id="IPR029060">
    <property type="entry name" value="PIN-like_dom_sf"/>
</dbReference>